<comment type="caution">
    <text evidence="8">The sequence shown here is derived from an EMBL/GenBank/DDBJ whole genome shotgun (WGS) entry which is preliminary data.</text>
</comment>
<gene>
    <name evidence="8" type="ORF">CVLEPA_LOCUS28141</name>
</gene>
<dbReference type="InterPro" id="IPR005636">
    <property type="entry name" value="DTW"/>
</dbReference>
<organism evidence="8 9">
    <name type="scientific">Clavelina lepadiformis</name>
    <name type="common">Light-bulb sea squirt</name>
    <name type="synonym">Ascidia lepadiformis</name>
    <dbReference type="NCBI Taxonomy" id="159417"/>
    <lineage>
        <taxon>Eukaryota</taxon>
        <taxon>Metazoa</taxon>
        <taxon>Chordata</taxon>
        <taxon>Tunicata</taxon>
        <taxon>Ascidiacea</taxon>
        <taxon>Aplousobranchia</taxon>
        <taxon>Clavelinidae</taxon>
        <taxon>Clavelina</taxon>
    </lineage>
</organism>
<dbReference type="InterPro" id="IPR039262">
    <property type="entry name" value="DTWD2/TAPT"/>
</dbReference>
<keyword evidence="2" id="KW-0808">Transferase</keyword>
<evidence type="ECO:0000256" key="5">
    <source>
        <dbReference type="ARBA" id="ARBA00034489"/>
    </source>
</evidence>
<dbReference type="SMART" id="SM01144">
    <property type="entry name" value="DTW"/>
    <property type="match status" value="1"/>
</dbReference>
<dbReference type="Pfam" id="PF03942">
    <property type="entry name" value="DTW"/>
    <property type="match status" value="1"/>
</dbReference>
<sequence length="233" mass="26706">MENEDDFLNIFNQVNFEVQRREVCERCKRPSTVCLCHHLPKELIKLQNTVLHIFQHPNEENRPLHTVAILKAALCSESCKINKGRRFCRLCPDLSKTLSQTNTFLLYPGQGAKNIEDVVSNASKESVFNVVLIDGTWKQASSIYAQNKFLQELQKVQLNSTGISEYVIRTQPTENSLSTVECAALALEYTEESKDIKEILLQPLRSLCQFQLDHGATKHHSKEYIENNKKNRS</sequence>
<feature type="domain" description="DTW" evidence="7">
    <location>
        <begin position="20"/>
        <end position="216"/>
    </location>
</feature>
<evidence type="ECO:0000256" key="4">
    <source>
        <dbReference type="ARBA" id="ARBA00022694"/>
    </source>
</evidence>
<dbReference type="EC" id="2.5.1.25" evidence="1"/>
<evidence type="ECO:0000313" key="8">
    <source>
        <dbReference type="EMBL" id="CAK8694808.1"/>
    </source>
</evidence>
<dbReference type="PANTHER" id="PTHR21392">
    <property type="entry name" value="TRNA-URIDINE AMINOCARBOXYPROPYLTRANSFERASE 2"/>
    <property type="match status" value="1"/>
</dbReference>
<protein>
    <recommendedName>
        <fullName evidence="1">tRNA-uridine aminocarboxypropyltransferase</fullName>
        <ecNumber evidence="1">2.5.1.25</ecNumber>
    </recommendedName>
</protein>
<comment type="similarity">
    <text evidence="5">Belongs to the TDD superfamily. DTWD2 family.</text>
</comment>
<evidence type="ECO:0000256" key="1">
    <source>
        <dbReference type="ARBA" id="ARBA00012386"/>
    </source>
</evidence>
<name>A0ABP0GSU6_CLALP</name>
<evidence type="ECO:0000313" key="9">
    <source>
        <dbReference type="Proteomes" id="UP001642483"/>
    </source>
</evidence>
<comment type="catalytic activity">
    <reaction evidence="6">
        <text>a uridine in tRNA + S-adenosyl-L-methionine = a 3-[(3S)-3-amino-3-carboxypropyl]uridine in tRNA + S-methyl-5'-thioadenosine + H(+)</text>
        <dbReference type="Rhea" id="RHEA:62432"/>
        <dbReference type="Rhea" id="RHEA-COMP:13339"/>
        <dbReference type="Rhea" id="RHEA-COMP:16092"/>
        <dbReference type="ChEBI" id="CHEBI:15378"/>
        <dbReference type="ChEBI" id="CHEBI:17509"/>
        <dbReference type="ChEBI" id="CHEBI:59789"/>
        <dbReference type="ChEBI" id="CHEBI:65315"/>
        <dbReference type="ChEBI" id="CHEBI:82930"/>
        <dbReference type="EC" id="2.5.1.25"/>
    </reaction>
</comment>
<evidence type="ECO:0000256" key="2">
    <source>
        <dbReference type="ARBA" id="ARBA00022679"/>
    </source>
</evidence>
<evidence type="ECO:0000256" key="3">
    <source>
        <dbReference type="ARBA" id="ARBA00022691"/>
    </source>
</evidence>
<dbReference type="Proteomes" id="UP001642483">
    <property type="component" value="Unassembled WGS sequence"/>
</dbReference>
<keyword evidence="9" id="KW-1185">Reference proteome</keyword>
<dbReference type="EMBL" id="CAWYQH010000141">
    <property type="protein sequence ID" value="CAK8694808.1"/>
    <property type="molecule type" value="Genomic_DNA"/>
</dbReference>
<proteinExistence type="inferred from homology"/>
<evidence type="ECO:0000259" key="7">
    <source>
        <dbReference type="SMART" id="SM01144"/>
    </source>
</evidence>
<reference evidence="8 9" key="1">
    <citation type="submission" date="2024-02" db="EMBL/GenBank/DDBJ databases">
        <authorList>
            <person name="Daric V."/>
            <person name="Darras S."/>
        </authorList>
    </citation>
    <scope>NUCLEOTIDE SEQUENCE [LARGE SCALE GENOMIC DNA]</scope>
</reference>
<accession>A0ABP0GSU6</accession>
<keyword evidence="3" id="KW-0949">S-adenosyl-L-methionine</keyword>
<keyword evidence="4" id="KW-0819">tRNA processing</keyword>
<dbReference type="PANTHER" id="PTHR21392:SF0">
    <property type="entry name" value="TRNA-URIDINE AMINOCARBOXYPROPYLTRANSFERASE 2"/>
    <property type="match status" value="1"/>
</dbReference>
<evidence type="ECO:0000256" key="6">
    <source>
        <dbReference type="ARBA" id="ARBA00048718"/>
    </source>
</evidence>